<proteinExistence type="predicted"/>
<comment type="caution">
    <text evidence="1">The sequence shown here is derived from an EMBL/GenBank/DDBJ whole genome shotgun (WGS) entry which is preliminary data.</text>
</comment>
<protein>
    <submittedName>
        <fullName evidence="1">Uncharacterized protein</fullName>
    </submittedName>
</protein>
<keyword evidence="2" id="KW-1185">Reference proteome</keyword>
<dbReference type="EMBL" id="CAKOFQ010007354">
    <property type="protein sequence ID" value="CAH1999138.1"/>
    <property type="molecule type" value="Genomic_DNA"/>
</dbReference>
<reference evidence="1" key="1">
    <citation type="submission" date="2022-03" db="EMBL/GenBank/DDBJ databases">
        <authorList>
            <person name="Sayadi A."/>
        </authorList>
    </citation>
    <scope>NUCLEOTIDE SEQUENCE</scope>
</reference>
<organism evidence="1 2">
    <name type="scientific">Acanthoscelides obtectus</name>
    <name type="common">Bean weevil</name>
    <name type="synonym">Bruchus obtectus</name>
    <dbReference type="NCBI Taxonomy" id="200917"/>
    <lineage>
        <taxon>Eukaryota</taxon>
        <taxon>Metazoa</taxon>
        <taxon>Ecdysozoa</taxon>
        <taxon>Arthropoda</taxon>
        <taxon>Hexapoda</taxon>
        <taxon>Insecta</taxon>
        <taxon>Pterygota</taxon>
        <taxon>Neoptera</taxon>
        <taxon>Endopterygota</taxon>
        <taxon>Coleoptera</taxon>
        <taxon>Polyphaga</taxon>
        <taxon>Cucujiformia</taxon>
        <taxon>Chrysomeloidea</taxon>
        <taxon>Chrysomelidae</taxon>
        <taxon>Bruchinae</taxon>
        <taxon>Bruchini</taxon>
        <taxon>Acanthoscelides</taxon>
    </lineage>
</organism>
<evidence type="ECO:0000313" key="2">
    <source>
        <dbReference type="Proteomes" id="UP001152888"/>
    </source>
</evidence>
<gene>
    <name evidence="1" type="ORF">ACAOBT_LOCUS24805</name>
</gene>
<dbReference type="AlphaFoldDB" id="A0A9P0LSQ2"/>
<sequence>MQFVRLRNAQWRINDSNKWKRLSHLQGTIKRNYSSYEYHGQLTDTQRLSTSVVSPHLEFLAGLNVSREVPALMMFAQAKMNKKLGTAKVVKTYSASSGSSSKKDCRRKVEQQTKKSSTKSASIVCAPRIAEADIKRLQPQYPILPESDCSCDRQPCPFDNIIDRTMDLEYLRQKLGVKHEGLTQDCSNFGQRINKKQALQQLIKAGSSNSCCNKDSSRSRVDKCGASGDDDDCNKPKKSCEIIKTVEKECEAREDRGQCVITKEERVLSKEEKRYIKAKEDPCEKKVYVCAQEETESCEVVQDPCEKEPVGKESWWQRLIDFFKARPGCPPPEEWKRKALREKAEKAAKAAGLIVCDPKDLPADIVCKCKSLPNVITPTVEKEDECDTFEEKDPCQSSAKMSGSHKRCGTTVTSITSKRCFSSKANSKALEEINKSLEEAEKRELAKKIVQSVNQMLTGSDVEEVGDENFESAEGAISDNVSTGNNKSNMFNSSQKMNQEPANLTCRTYLTRIRSTPHFLDVMFHDKADDEFSGYQRARAFVAFQEYFSKIDTVTEINYDDIEKAKTKKILSELDKLLEDTKKKSNKNG</sequence>
<dbReference type="OrthoDB" id="6774317at2759"/>
<evidence type="ECO:0000313" key="1">
    <source>
        <dbReference type="EMBL" id="CAH1999138.1"/>
    </source>
</evidence>
<accession>A0A9P0LSQ2</accession>
<name>A0A9P0LSQ2_ACAOB</name>
<dbReference type="Proteomes" id="UP001152888">
    <property type="component" value="Unassembled WGS sequence"/>
</dbReference>